<dbReference type="RefSeq" id="XP_011495362.1">
    <property type="nucleotide sequence ID" value="XM_011497060.1"/>
</dbReference>
<feature type="region of interest" description="Disordered" evidence="1">
    <location>
        <begin position="232"/>
        <end position="358"/>
    </location>
</feature>
<evidence type="ECO:0000313" key="3">
    <source>
        <dbReference type="RefSeq" id="XP_011495362.1"/>
    </source>
</evidence>
<feature type="compositionally biased region" description="Basic and acidic residues" evidence="1">
    <location>
        <begin position="546"/>
        <end position="558"/>
    </location>
</feature>
<gene>
    <name evidence="3" type="primary">LOC105360217</name>
</gene>
<dbReference type="GeneID" id="105360217"/>
<accession>A0AAJ6VLS0</accession>
<feature type="region of interest" description="Disordered" evidence="1">
    <location>
        <begin position="385"/>
        <end position="606"/>
    </location>
</feature>
<proteinExistence type="predicted"/>
<feature type="compositionally biased region" description="Basic and acidic residues" evidence="1">
    <location>
        <begin position="254"/>
        <end position="276"/>
    </location>
</feature>
<dbReference type="Proteomes" id="UP000695007">
    <property type="component" value="Unplaced"/>
</dbReference>
<protein>
    <submittedName>
        <fullName evidence="3">Altered inheritance of mitochondria protein 21-like isoform X2</fullName>
    </submittedName>
</protein>
<feature type="region of interest" description="Disordered" evidence="1">
    <location>
        <begin position="104"/>
        <end position="178"/>
    </location>
</feature>
<feature type="compositionally biased region" description="Basic and acidic residues" evidence="1">
    <location>
        <begin position="322"/>
        <end position="340"/>
    </location>
</feature>
<feature type="compositionally biased region" description="Basic and acidic residues" evidence="1">
    <location>
        <begin position="385"/>
        <end position="395"/>
    </location>
</feature>
<feature type="compositionally biased region" description="Basic and acidic residues" evidence="1">
    <location>
        <begin position="490"/>
        <end position="508"/>
    </location>
</feature>
<sequence>MGQAWCKDKSAKTQDSKSPLDRVFVRCVHRIYPGLKEEGSVLGGATQRVTSSEIGYAGSPPRSALLRGRSIDSVDRPFHPSEWVDVNLEVPCTPRACVVLGGQRRQSDLTKPTGCRSPGAATSAPVPPPRRRKRRERRPLPPKPGSGNDAADDESEPEPLYSKLGPADRDHEDSEEEFATIEHILKKCSLEDVRAATRPKNYSATSLPNVADLLANRGPRPEDDARRLLGQAKSVSLPREATPFTPPQNSEGKFFARERESEEQRAEDFVILKDEVSPDLGDGFETSTPVKARLQPADDDLEDFKDASGASSPLPCVSAGRETSRRDEDTGYESRIESHPVSDVSRMLGGSNELSSGILRGDGVDSFEESEKKRVLAVASVQRTISEESLPREMLDELDEDDEQQPMRPEDEKSSKVIRSNGLDQPINANIIHEQDTPSPSPILNSQGQSNVVENPESTREGKSSGVAAIGNPTSMTPSLMELEVALTDMLEKKDEREREAAEDKSSDKLPVPQIAALKNVEESEPSKIRLIDFPRADRTNPFNDFKSDDHEPPEKPSRLHRISLMEEPVIEESQLVPTPPRRRHRSKSNLNMSSEALHTYGDRLI</sequence>
<feature type="compositionally biased region" description="Polar residues" evidence="1">
    <location>
        <begin position="442"/>
        <end position="453"/>
    </location>
</feature>
<organism evidence="2 3">
    <name type="scientific">Ceratosolen solmsi marchali</name>
    <dbReference type="NCBI Taxonomy" id="326594"/>
    <lineage>
        <taxon>Eukaryota</taxon>
        <taxon>Metazoa</taxon>
        <taxon>Ecdysozoa</taxon>
        <taxon>Arthropoda</taxon>
        <taxon>Hexapoda</taxon>
        <taxon>Insecta</taxon>
        <taxon>Pterygota</taxon>
        <taxon>Neoptera</taxon>
        <taxon>Endopterygota</taxon>
        <taxon>Hymenoptera</taxon>
        <taxon>Apocrita</taxon>
        <taxon>Proctotrupomorpha</taxon>
        <taxon>Chalcidoidea</taxon>
        <taxon>Agaonidae</taxon>
        <taxon>Agaoninae</taxon>
        <taxon>Ceratosolen</taxon>
    </lineage>
</organism>
<evidence type="ECO:0000256" key="1">
    <source>
        <dbReference type="SAM" id="MobiDB-lite"/>
    </source>
</evidence>
<dbReference type="AlphaFoldDB" id="A0AAJ6VLS0"/>
<keyword evidence="2" id="KW-1185">Reference proteome</keyword>
<feature type="compositionally biased region" description="Basic and acidic residues" evidence="1">
    <location>
        <begin position="520"/>
        <end position="539"/>
    </location>
</feature>
<reference evidence="3" key="1">
    <citation type="submission" date="2025-08" db="UniProtKB">
        <authorList>
            <consortium name="RefSeq"/>
        </authorList>
    </citation>
    <scope>IDENTIFICATION</scope>
</reference>
<evidence type="ECO:0000313" key="2">
    <source>
        <dbReference type="Proteomes" id="UP000695007"/>
    </source>
</evidence>
<name>A0AAJ6VLS0_9HYME</name>